<dbReference type="EMBL" id="ML170326">
    <property type="protein sequence ID" value="TDL14562.1"/>
    <property type="molecule type" value="Genomic_DNA"/>
</dbReference>
<dbReference type="VEuPathDB" id="FungiDB:BD410DRAFT_902999"/>
<dbReference type="AlphaFoldDB" id="A0A4Y7PIA2"/>
<accession>A0A4Y7PIA2</accession>
<sequence length="532" mass="59739">MTYSVASSMSFSVHEHPPVHNDVDIEDASKAAYNFVKSTFKSDISVSATQGVSNDLNANLAQIRAEIDSVNRQLHISNLHVETLRQALDLSRDAQASFQTQHAELLNYANKLVEQSGYVIQLPQDVISHIASILYWNAEEEWGIPGPHYEWVATVYRTASEPVRFKTDSENQIRLTKGRSAALTDGERPLSIRFDSFSGCFAQSEDVSENSHQHLLFSTTRRWRGLYLDVSARCDVLNHCLAGLPTLTLLSVYYNGPTQHDSSTPLPTWWGGFVERFGRAGRTSPVLRVASVPLRFLTTSGGLFSNLSHLLVQVDAPINYSSSELSSTLRSMPHLSILKILLWFQFESLDIPTSAKNDQVIKLPFLKDFMVGGIGMGLPILSNTVAAFECESLQVFCAELFEPISRPRPEEIANLLNLVHDSFPTLEELFVQIPPTELNSQSVTRNLSVPKKDGYWLLPNLTTLAIPFVLNKSILRALVALGHNRRKNEVSARIMYLKFIPSEWTRTQESNDILRSLLINYHDVEVLKWSNP</sequence>
<evidence type="ECO:0000313" key="2">
    <source>
        <dbReference type="Proteomes" id="UP000294933"/>
    </source>
</evidence>
<keyword evidence="2" id="KW-1185">Reference proteome</keyword>
<organism evidence="1 2">
    <name type="scientific">Rickenella mellea</name>
    <dbReference type="NCBI Taxonomy" id="50990"/>
    <lineage>
        <taxon>Eukaryota</taxon>
        <taxon>Fungi</taxon>
        <taxon>Dikarya</taxon>
        <taxon>Basidiomycota</taxon>
        <taxon>Agaricomycotina</taxon>
        <taxon>Agaricomycetes</taxon>
        <taxon>Hymenochaetales</taxon>
        <taxon>Rickenellaceae</taxon>
        <taxon>Rickenella</taxon>
    </lineage>
</organism>
<dbReference type="Proteomes" id="UP000294933">
    <property type="component" value="Unassembled WGS sequence"/>
</dbReference>
<protein>
    <submittedName>
        <fullName evidence="1">Uncharacterized protein</fullName>
    </submittedName>
</protein>
<evidence type="ECO:0000313" key="1">
    <source>
        <dbReference type="EMBL" id="TDL14562.1"/>
    </source>
</evidence>
<gene>
    <name evidence="1" type="ORF">BD410DRAFT_902999</name>
</gene>
<proteinExistence type="predicted"/>
<feature type="non-terminal residue" evidence="1">
    <location>
        <position position="532"/>
    </location>
</feature>
<name>A0A4Y7PIA2_9AGAM</name>
<reference evidence="1 2" key="1">
    <citation type="submission" date="2018-06" db="EMBL/GenBank/DDBJ databases">
        <title>A transcriptomic atlas of mushroom development highlights an independent origin of complex multicellularity.</title>
        <authorList>
            <consortium name="DOE Joint Genome Institute"/>
            <person name="Krizsan K."/>
            <person name="Almasi E."/>
            <person name="Merenyi Z."/>
            <person name="Sahu N."/>
            <person name="Viragh M."/>
            <person name="Koszo T."/>
            <person name="Mondo S."/>
            <person name="Kiss B."/>
            <person name="Balint B."/>
            <person name="Kues U."/>
            <person name="Barry K."/>
            <person name="Hegedus J.C."/>
            <person name="Henrissat B."/>
            <person name="Johnson J."/>
            <person name="Lipzen A."/>
            <person name="Ohm R."/>
            <person name="Nagy I."/>
            <person name="Pangilinan J."/>
            <person name="Yan J."/>
            <person name="Xiong Y."/>
            <person name="Grigoriev I.V."/>
            <person name="Hibbett D.S."/>
            <person name="Nagy L.G."/>
        </authorList>
    </citation>
    <scope>NUCLEOTIDE SEQUENCE [LARGE SCALE GENOMIC DNA]</scope>
    <source>
        <strain evidence="1 2">SZMC22713</strain>
    </source>
</reference>